<evidence type="ECO:0000313" key="3">
    <source>
        <dbReference type="Proteomes" id="UP001164116"/>
    </source>
</evidence>
<organism evidence="2 3">
    <name type="scientific">Pseudomonas quebecensis</name>
    <dbReference type="NCBI Taxonomy" id="2995174"/>
    <lineage>
        <taxon>Bacteria</taxon>
        <taxon>Pseudomonadati</taxon>
        <taxon>Pseudomonadota</taxon>
        <taxon>Gammaproteobacteria</taxon>
        <taxon>Pseudomonadales</taxon>
        <taxon>Pseudomonadaceae</taxon>
        <taxon>Pseudomonas</taxon>
    </lineage>
</organism>
<reference evidence="2" key="1">
    <citation type="submission" date="2022-11" db="EMBL/GenBank/DDBJ databases">
        <title>Taxonomic description of a new Pseudomonas species.</title>
        <authorList>
            <person name="Tambong J.T."/>
        </authorList>
    </citation>
    <scope>NUCLEOTIDE SEQUENCE</scope>
    <source>
        <strain evidence="2">S1Bt42</strain>
    </source>
</reference>
<evidence type="ECO:0000313" key="2">
    <source>
        <dbReference type="EMBL" id="UZW19445.1"/>
    </source>
</evidence>
<accession>A0ABY6QID9</accession>
<feature type="compositionally biased region" description="Polar residues" evidence="1">
    <location>
        <begin position="1"/>
        <end position="10"/>
    </location>
</feature>
<keyword evidence="3" id="KW-1185">Reference proteome</keyword>
<evidence type="ECO:0000256" key="1">
    <source>
        <dbReference type="SAM" id="MobiDB-lite"/>
    </source>
</evidence>
<dbReference type="Proteomes" id="UP001164116">
    <property type="component" value="Chromosome"/>
</dbReference>
<protein>
    <submittedName>
        <fullName evidence="2">Uncharacterized protein</fullName>
    </submittedName>
</protein>
<dbReference type="RefSeq" id="WP_253509294.1">
    <property type="nucleotide sequence ID" value="NZ_CP112866.1"/>
</dbReference>
<dbReference type="EMBL" id="CP112866">
    <property type="protein sequence ID" value="UZW19445.1"/>
    <property type="molecule type" value="Genomic_DNA"/>
</dbReference>
<feature type="region of interest" description="Disordered" evidence="1">
    <location>
        <begin position="1"/>
        <end position="67"/>
    </location>
</feature>
<name>A0ABY6QID9_9PSED</name>
<sequence>MLGTIHSTFGNAHYPTAQQDEAAGLPRKKRSLDERLSTLVPEACDGSSRTSRRRQGTLDSLGKGNLL</sequence>
<proteinExistence type="predicted"/>
<gene>
    <name evidence="2" type="ORF">OSC50_03590</name>
</gene>